<sequence length="71" mass="7524">MELGYTGVAYNRPIKGVISDTDRCSISLFTLSSLLKATPALSAPVDSTGSSLESPLIRPSGHEEDKGEDNQ</sequence>
<dbReference type="PANTHER" id="PTHR13031:SF0">
    <property type="entry name" value="RIBONUCLEASE P PROTEIN SUBUNIT P30"/>
    <property type="match status" value="1"/>
</dbReference>
<organism evidence="2 3">
    <name type="scientific">Acorus gramineus</name>
    <name type="common">Dwarf sweet flag</name>
    <dbReference type="NCBI Taxonomy" id="55184"/>
    <lineage>
        <taxon>Eukaryota</taxon>
        <taxon>Viridiplantae</taxon>
        <taxon>Streptophyta</taxon>
        <taxon>Embryophyta</taxon>
        <taxon>Tracheophyta</taxon>
        <taxon>Spermatophyta</taxon>
        <taxon>Magnoliopsida</taxon>
        <taxon>Liliopsida</taxon>
        <taxon>Acoraceae</taxon>
        <taxon>Acorus</taxon>
    </lineage>
</organism>
<gene>
    <name evidence="2" type="ORF">QJS04_geneDACA012654</name>
</gene>
<protein>
    <submittedName>
        <fullName evidence="2">Uncharacterized protein</fullName>
    </submittedName>
</protein>
<dbReference type="GO" id="GO:0003723">
    <property type="term" value="F:RNA binding"/>
    <property type="evidence" value="ECO:0007669"/>
    <property type="project" value="TreeGrafter"/>
</dbReference>
<proteinExistence type="predicted"/>
<feature type="region of interest" description="Disordered" evidence="1">
    <location>
        <begin position="42"/>
        <end position="71"/>
    </location>
</feature>
<dbReference type="GO" id="GO:0005655">
    <property type="term" value="C:nucleolar ribonuclease P complex"/>
    <property type="evidence" value="ECO:0007669"/>
    <property type="project" value="TreeGrafter"/>
</dbReference>
<name>A0AAV9B7Q5_ACOGR</name>
<dbReference type="GO" id="GO:0008033">
    <property type="term" value="P:tRNA processing"/>
    <property type="evidence" value="ECO:0007669"/>
    <property type="project" value="InterPro"/>
</dbReference>
<dbReference type="PANTHER" id="PTHR13031">
    <property type="entry name" value="RIBONUCLEASE P SUBUNIT P30"/>
    <property type="match status" value="1"/>
</dbReference>
<dbReference type="EMBL" id="JAUJYN010000005">
    <property type="protein sequence ID" value="KAK1272334.1"/>
    <property type="molecule type" value="Genomic_DNA"/>
</dbReference>
<dbReference type="AlphaFoldDB" id="A0AAV9B7Q5"/>
<evidence type="ECO:0000313" key="3">
    <source>
        <dbReference type="Proteomes" id="UP001179952"/>
    </source>
</evidence>
<reference evidence="2" key="2">
    <citation type="submission" date="2023-06" db="EMBL/GenBank/DDBJ databases">
        <authorList>
            <person name="Ma L."/>
            <person name="Liu K.-W."/>
            <person name="Li Z."/>
            <person name="Hsiao Y.-Y."/>
            <person name="Qi Y."/>
            <person name="Fu T."/>
            <person name="Tang G."/>
            <person name="Zhang D."/>
            <person name="Sun W.-H."/>
            <person name="Liu D.-K."/>
            <person name="Li Y."/>
            <person name="Chen G.-Z."/>
            <person name="Liu X.-D."/>
            <person name="Liao X.-Y."/>
            <person name="Jiang Y.-T."/>
            <person name="Yu X."/>
            <person name="Hao Y."/>
            <person name="Huang J."/>
            <person name="Zhao X.-W."/>
            <person name="Ke S."/>
            <person name="Chen Y.-Y."/>
            <person name="Wu W.-L."/>
            <person name="Hsu J.-L."/>
            <person name="Lin Y.-F."/>
            <person name="Huang M.-D."/>
            <person name="Li C.-Y."/>
            <person name="Huang L."/>
            <person name="Wang Z.-W."/>
            <person name="Zhao X."/>
            <person name="Zhong W.-Y."/>
            <person name="Peng D.-H."/>
            <person name="Ahmad S."/>
            <person name="Lan S."/>
            <person name="Zhang J.-S."/>
            <person name="Tsai W.-C."/>
            <person name="Van De Peer Y."/>
            <person name="Liu Z.-J."/>
        </authorList>
    </citation>
    <scope>NUCLEOTIDE SEQUENCE</scope>
    <source>
        <strain evidence="2">SCP</strain>
        <tissue evidence="2">Leaves</tissue>
    </source>
</reference>
<dbReference type="Proteomes" id="UP001179952">
    <property type="component" value="Unassembled WGS sequence"/>
</dbReference>
<feature type="compositionally biased region" description="Basic and acidic residues" evidence="1">
    <location>
        <begin position="60"/>
        <end position="71"/>
    </location>
</feature>
<reference evidence="2" key="1">
    <citation type="journal article" date="2023" name="Nat. Commun.">
        <title>Diploid and tetraploid genomes of Acorus and the evolution of monocots.</title>
        <authorList>
            <person name="Ma L."/>
            <person name="Liu K.W."/>
            <person name="Li Z."/>
            <person name="Hsiao Y.Y."/>
            <person name="Qi Y."/>
            <person name="Fu T."/>
            <person name="Tang G.D."/>
            <person name="Zhang D."/>
            <person name="Sun W.H."/>
            <person name="Liu D.K."/>
            <person name="Li Y."/>
            <person name="Chen G.Z."/>
            <person name="Liu X.D."/>
            <person name="Liao X.Y."/>
            <person name="Jiang Y.T."/>
            <person name="Yu X."/>
            <person name="Hao Y."/>
            <person name="Huang J."/>
            <person name="Zhao X.W."/>
            <person name="Ke S."/>
            <person name="Chen Y.Y."/>
            <person name="Wu W.L."/>
            <person name="Hsu J.L."/>
            <person name="Lin Y.F."/>
            <person name="Huang M.D."/>
            <person name="Li C.Y."/>
            <person name="Huang L."/>
            <person name="Wang Z.W."/>
            <person name="Zhao X."/>
            <person name="Zhong W.Y."/>
            <person name="Peng D.H."/>
            <person name="Ahmad S."/>
            <person name="Lan S."/>
            <person name="Zhang J.S."/>
            <person name="Tsai W.C."/>
            <person name="Van de Peer Y."/>
            <person name="Liu Z.J."/>
        </authorList>
    </citation>
    <scope>NUCLEOTIDE SEQUENCE</scope>
    <source>
        <strain evidence="2">SCP</strain>
    </source>
</reference>
<evidence type="ECO:0000256" key="1">
    <source>
        <dbReference type="SAM" id="MobiDB-lite"/>
    </source>
</evidence>
<evidence type="ECO:0000313" key="2">
    <source>
        <dbReference type="EMBL" id="KAK1272334.1"/>
    </source>
</evidence>
<dbReference type="InterPro" id="IPR002738">
    <property type="entry name" value="RNase_P_p30"/>
</dbReference>
<accession>A0AAV9B7Q5</accession>
<keyword evidence="3" id="KW-1185">Reference proteome</keyword>
<comment type="caution">
    <text evidence="2">The sequence shown here is derived from an EMBL/GenBank/DDBJ whole genome shotgun (WGS) entry which is preliminary data.</text>
</comment>